<organism evidence="2 3">
    <name type="scientific">Rhizobium rosettiformans</name>
    <dbReference type="NCBI Taxonomy" id="1368430"/>
    <lineage>
        <taxon>Bacteria</taxon>
        <taxon>Pseudomonadati</taxon>
        <taxon>Pseudomonadota</taxon>
        <taxon>Alphaproteobacteria</taxon>
        <taxon>Hyphomicrobiales</taxon>
        <taxon>Rhizobiaceae</taxon>
        <taxon>Rhizobium/Agrobacterium group</taxon>
        <taxon>Rhizobium</taxon>
    </lineage>
</organism>
<evidence type="ECO:0000313" key="2">
    <source>
        <dbReference type="EMBL" id="MBB5275919.1"/>
    </source>
</evidence>
<accession>A0A7W8HPJ5</accession>
<dbReference type="GO" id="GO:0016491">
    <property type="term" value="F:oxidoreductase activity"/>
    <property type="evidence" value="ECO:0007669"/>
    <property type="project" value="InterPro"/>
</dbReference>
<evidence type="ECO:0000313" key="3">
    <source>
        <dbReference type="Proteomes" id="UP000550895"/>
    </source>
</evidence>
<dbReference type="InterPro" id="IPR050464">
    <property type="entry name" value="Zeta_carotene_desat/Oxidored"/>
</dbReference>
<dbReference type="AlphaFoldDB" id="A0A7W8HPJ5"/>
<gene>
    <name evidence="2" type="ORF">HNR26_001971</name>
</gene>
<dbReference type="SUPFAM" id="SSF51905">
    <property type="entry name" value="FAD/NAD(P)-binding domain"/>
    <property type="match status" value="1"/>
</dbReference>
<sequence length="452" mass="49861">MSTGITKAASGGKRRIAVIGSGISGLSCAWLLSKSTDVVLYETENRPGGHSNTVLAPGAKKHIPVDTGFIVYNDRNYPNLVKLFEHLDVPTLASNMSFAASLGSGAFEYSGSGLSGLLGQRSNILRPRFWRMVKDILRFYKEAPGLLERPELEGVSLGDYLASADYAPSFVDDHLLPMGAAIWSTTASEMRLYPLHAFIRFFANHGLLVLKNRPQWRTVKGGSREYVARILADFTGEVRLGTAVTGVRRGIAGVEVTDIHGAVEAFDDVVLATHANQSIDLLEDADQDEIDVLESFQYTPNLAVLHSDENLMPKRKAVWSSWNYVAEKQGDASETLCVTYWMNKLQSLDPATPLFVTLNPCRPIDPAKIIQTFNYEHPLFDVAAIRAQRRIWRLQGRRNTWYCGAYFGSGFHEDGLQAGLAVAEALGGVRRPWSVENESGRIVISRQLEAAE</sequence>
<feature type="domain" description="Amine oxidase" evidence="1">
    <location>
        <begin position="23"/>
        <end position="300"/>
    </location>
</feature>
<keyword evidence="3" id="KW-1185">Reference proteome</keyword>
<dbReference type="RefSeq" id="WP_167494929.1">
    <property type="nucleotide sequence ID" value="NZ_JACHGA010000004.1"/>
</dbReference>
<dbReference type="Gene3D" id="1.10.405.20">
    <property type="match status" value="1"/>
</dbReference>
<dbReference type="PANTHER" id="PTHR42923:SF17">
    <property type="entry name" value="AMINE OXIDASE DOMAIN-CONTAINING PROTEIN"/>
    <property type="match status" value="1"/>
</dbReference>
<evidence type="ECO:0000259" key="1">
    <source>
        <dbReference type="Pfam" id="PF01593"/>
    </source>
</evidence>
<dbReference type="Gene3D" id="3.30.70.1990">
    <property type="match status" value="1"/>
</dbReference>
<dbReference type="InterPro" id="IPR002937">
    <property type="entry name" value="Amino_oxidase"/>
</dbReference>
<name>A0A7W8HPJ5_9HYPH</name>
<protein>
    <submittedName>
        <fullName evidence="2">Putative NAD/FAD-binding protein</fullName>
    </submittedName>
</protein>
<dbReference type="Pfam" id="PF01593">
    <property type="entry name" value="Amino_oxidase"/>
    <property type="match status" value="1"/>
</dbReference>
<proteinExistence type="predicted"/>
<reference evidence="2 3" key="1">
    <citation type="submission" date="2020-08" db="EMBL/GenBank/DDBJ databases">
        <title>Genomic Encyclopedia of Type Strains, Phase IV (KMG-IV): sequencing the most valuable type-strain genomes for metagenomic binning, comparative biology and taxonomic classification.</title>
        <authorList>
            <person name="Goeker M."/>
        </authorList>
    </citation>
    <scope>NUCLEOTIDE SEQUENCE [LARGE SCALE GENOMIC DNA]</scope>
    <source>
        <strain evidence="2 3">DSM 26376</strain>
    </source>
</reference>
<dbReference type="Proteomes" id="UP000550895">
    <property type="component" value="Unassembled WGS sequence"/>
</dbReference>
<dbReference type="EMBL" id="JACHGA010000004">
    <property type="protein sequence ID" value="MBB5275919.1"/>
    <property type="molecule type" value="Genomic_DNA"/>
</dbReference>
<dbReference type="PROSITE" id="PS51257">
    <property type="entry name" value="PROKAR_LIPOPROTEIN"/>
    <property type="match status" value="1"/>
</dbReference>
<dbReference type="Gene3D" id="3.50.50.60">
    <property type="entry name" value="FAD/NAD(P)-binding domain"/>
    <property type="match status" value="1"/>
</dbReference>
<comment type="caution">
    <text evidence="2">The sequence shown here is derived from an EMBL/GenBank/DDBJ whole genome shotgun (WGS) entry which is preliminary data.</text>
</comment>
<dbReference type="InterPro" id="IPR036188">
    <property type="entry name" value="FAD/NAD-bd_sf"/>
</dbReference>
<dbReference type="PANTHER" id="PTHR42923">
    <property type="entry name" value="PROTOPORPHYRINOGEN OXIDASE"/>
    <property type="match status" value="1"/>
</dbReference>